<keyword evidence="4" id="KW-1185">Reference proteome</keyword>
<feature type="compositionally biased region" description="Gly residues" evidence="1">
    <location>
        <begin position="573"/>
        <end position="593"/>
    </location>
</feature>
<dbReference type="AlphaFoldDB" id="A0A2P7ZY36"/>
<evidence type="ECO:0000313" key="4">
    <source>
        <dbReference type="Proteomes" id="UP000243723"/>
    </source>
</evidence>
<evidence type="ECO:0000259" key="2">
    <source>
        <dbReference type="Pfam" id="PF25909"/>
    </source>
</evidence>
<dbReference type="InterPro" id="IPR058706">
    <property type="entry name" value="zf-C2H2_AHC1-like"/>
</dbReference>
<dbReference type="STRING" id="40998.A0A2P7ZY36"/>
<gene>
    <name evidence="3" type="ORF">B9Z65_3339</name>
</gene>
<dbReference type="OrthoDB" id="5355528at2759"/>
<accession>A0A2P7ZY36</accession>
<dbReference type="Pfam" id="PF25909">
    <property type="entry name" value="zf-C2H2_AHC1"/>
    <property type="match status" value="1"/>
</dbReference>
<comment type="caution">
    <text evidence="3">The sequence shown here is derived from an EMBL/GenBank/DDBJ whole genome shotgun (WGS) entry which is preliminary data.</text>
</comment>
<dbReference type="EMBL" id="NHZQ01000102">
    <property type="protein sequence ID" value="PSK53139.1"/>
    <property type="molecule type" value="Genomic_DNA"/>
</dbReference>
<sequence>MRQAPMVDMPLFNKLKRKRSGSPDFVPDVKRKRPCETSMHFLNTKTIPQGNSETRQAPPPEVYSLETEQDLTDNSGLRKMDDGAPLTALVSSDLTPLQETIKQQFDLEILMKHRELRLIDQEIAKCQIALEQLRRCEIIPYPSQHLSNDVSSGTGAALRAQSGFTQPTAPAPWGVIDGPYSRHYSSWLLPDSTFDPVSMAQTPTSYDPYAIVRGDRSTRNSGASWKPVKSRHNRESVNSFSPQAPVAPAPSRNKGGPLVLKRLSDNQFVKLVCTKCHRSDFSSVQGFLNHCRIAHKIDYKSHEAAAQDCGHLLEAHEADLAATAPPPVGTTVRTPAPKPLPPAPVTTKVHHLNQEFIPRPTWKRQRLAYVQALSRQPSTPAVQPATTTPHASVVSSAAAPFLSAHLAKRGIGVNLAAIIAKLGEKIDLGPETDDADDNSPGTTTPISGPTRFISGKVDRPASRKGFHQAGSRPRPAPLSAPLASQSISSEVPESPQEEHELSPHTADSNPGLVSDHEDDPPSDPEETGSVIVPAQTMRSNYGGCGEAMDLDVEVEDEGEGHGVVIRASRGEGEGGVGRMDGPARGGRGFGREK</sequence>
<feature type="region of interest" description="Disordered" evidence="1">
    <location>
        <begin position="217"/>
        <end position="253"/>
    </location>
</feature>
<feature type="compositionally biased region" description="Acidic residues" evidence="1">
    <location>
        <begin position="516"/>
        <end position="526"/>
    </location>
</feature>
<feature type="region of interest" description="Disordered" evidence="1">
    <location>
        <begin position="565"/>
        <end position="593"/>
    </location>
</feature>
<proteinExistence type="predicted"/>
<feature type="domain" description="AHC1-like C2H2 zinc-finger" evidence="2">
    <location>
        <begin position="259"/>
        <end position="317"/>
    </location>
</feature>
<protein>
    <recommendedName>
        <fullName evidence="2">AHC1-like C2H2 zinc-finger domain-containing protein</fullName>
    </recommendedName>
</protein>
<feature type="region of interest" description="Disordered" evidence="1">
    <location>
        <begin position="428"/>
        <end position="544"/>
    </location>
</feature>
<feature type="compositionally biased region" description="Low complexity" evidence="1">
    <location>
        <begin position="439"/>
        <end position="450"/>
    </location>
</feature>
<dbReference type="Proteomes" id="UP000243723">
    <property type="component" value="Unassembled WGS sequence"/>
</dbReference>
<feature type="compositionally biased region" description="Low complexity" evidence="1">
    <location>
        <begin position="469"/>
        <end position="489"/>
    </location>
</feature>
<name>A0A2P7ZY36_9PEZI</name>
<organism evidence="3 4">
    <name type="scientific">Elsinoe australis</name>
    <dbReference type="NCBI Taxonomy" id="40998"/>
    <lineage>
        <taxon>Eukaryota</taxon>
        <taxon>Fungi</taxon>
        <taxon>Dikarya</taxon>
        <taxon>Ascomycota</taxon>
        <taxon>Pezizomycotina</taxon>
        <taxon>Dothideomycetes</taxon>
        <taxon>Dothideomycetidae</taxon>
        <taxon>Myriangiales</taxon>
        <taxon>Elsinoaceae</taxon>
        <taxon>Elsinoe</taxon>
    </lineage>
</organism>
<reference evidence="3 4" key="1">
    <citation type="submission" date="2017-05" db="EMBL/GenBank/DDBJ databases">
        <title>Draft genome sequence of Elsinoe australis.</title>
        <authorList>
            <person name="Cheng Q."/>
        </authorList>
    </citation>
    <scope>NUCLEOTIDE SEQUENCE [LARGE SCALE GENOMIC DNA]</scope>
    <source>
        <strain evidence="3 4">NL1</strain>
    </source>
</reference>
<evidence type="ECO:0000313" key="3">
    <source>
        <dbReference type="EMBL" id="PSK53139.1"/>
    </source>
</evidence>
<evidence type="ECO:0000256" key="1">
    <source>
        <dbReference type="SAM" id="MobiDB-lite"/>
    </source>
</evidence>